<dbReference type="Proteomes" id="UP000012283">
    <property type="component" value="Unassembled WGS sequence"/>
</dbReference>
<dbReference type="PATRIC" id="fig|1308866.3.peg.1102"/>
<dbReference type="RefSeq" id="WP_003466373.1">
    <property type="nucleotide sequence ID" value="NZ_APML01000019.1"/>
</dbReference>
<comment type="similarity">
    <text evidence="1">Belongs to the asp23 family.</text>
</comment>
<accession>N4WMP2</accession>
<evidence type="ECO:0000313" key="2">
    <source>
        <dbReference type="EMBL" id="ENH97432.1"/>
    </source>
</evidence>
<dbReference type="STRING" id="1308866.J416_05448"/>
<reference evidence="2 3" key="1">
    <citation type="submission" date="2013-03" db="EMBL/GenBank/DDBJ databases">
        <title>Draft genome sequence of Gracibacillus halophilus YIM-C55.5, a moderately halophilic and thermophilic organism from the Xiaochaidamu salt lake.</title>
        <authorList>
            <person name="Sugumar T."/>
            <person name="Polireddy D.R."/>
            <person name="Antony A."/>
            <person name="Madhava Y.R."/>
            <person name="Sivakumar N."/>
        </authorList>
    </citation>
    <scope>NUCLEOTIDE SEQUENCE [LARGE SCALE GENOMIC DNA]</scope>
    <source>
        <strain evidence="2 3">YIM-C55.5</strain>
    </source>
</reference>
<dbReference type="AlphaFoldDB" id="N4WMP2"/>
<dbReference type="PANTHER" id="PTHR34297">
    <property type="entry name" value="HYPOTHETICAL CYTOSOLIC PROTEIN-RELATED"/>
    <property type="match status" value="1"/>
</dbReference>
<comment type="caution">
    <text evidence="2">The sequence shown here is derived from an EMBL/GenBank/DDBJ whole genome shotgun (WGS) entry which is preliminary data.</text>
</comment>
<dbReference type="EMBL" id="APML01000019">
    <property type="protein sequence ID" value="ENH97432.1"/>
    <property type="molecule type" value="Genomic_DNA"/>
</dbReference>
<dbReference type="InterPro" id="IPR005531">
    <property type="entry name" value="Asp23"/>
</dbReference>
<name>N4WMP2_9BACI</name>
<protein>
    <recommendedName>
        <fullName evidence="4">Alkaline shock protein</fullName>
    </recommendedName>
</protein>
<evidence type="ECO:0000256" key="1">
    <source>
        <dbReference type="ARBA" id="ARBA00005721"/>
    </source>
</evidence>
<evidence type="ECO:0000313" key="3">
    <source>
        <dbReference type="Proteomes" id="UP000012283"/>
    </source>
</evidence>
<dbReference type="PANTHER" id="PTHR34297:SF1">
    <property type="entry name" value="ASP23_GLS24 FAMILY ENVELOPE STRESS RESPONSE PROTEIN"/>
    <property type="match status" value="1"/>
</dbReference>
<organism evidence="2 3">
    <name type="scientific">Gracilibacillus halophilus YIM-C55.5</name>
    <dbReference type="NCBI Taxonomy" id="1308866"/>
    <lineage>
        <taxon>Bacteria</taxon>
        <taxon>Bacillati</taxon>
        <taxon>Bacillota</taxon>
        <taxon>Bacilli</taxon>
        <taxon>Bacillales</taxon>
        <taxon>Bacillaceae</taxon>
        <taxon>Gracilibacillus</taxon>
    </lineage>
</organism>
<evidence type="ECO:0008006" key="4">
    <source>
        <dbReference type="Google" id="ProtNLM"/>
    </source>
</evidence>
<proteinExistence type="inferred from homology"/>
<keyword evidence="3" id="KW-1185">Reference proteome</keyword>
<dbReference type="eggNOG" id="COG1302">
    <property type="taxonomic scope" value="Bacteria"/>
</dbReference>
<sequence>MAENHLLTVDEHPELGKVEIAPDVLEVIAGIATTEISGVSGMRGNFASGVAERFGKKAHGKGIKVELLDKGVMIDVYVVIDYGYSIPEIAGKIQANVRQAIENMTAIEIKEINVHVVGVHMETKHDSQQHEN</sequence>
<dbReference type="Pfam" id="PF03780">
    <property type="entry name" value="Asp23"/>
    <property type="match status" value="1"/>
</dbReference>
<gene>
    <name evidence="2" type="ORF">J416_05448</name>
</gene>
<dbReference type="OrthoDB" id="9793465at2"/>